<dbReference type="AlphaFoldDB" id="L7MBS3"/>
<evidence type="ECO:0000256" key="1">
    <source>
        <dbReference type="SAM" id="SignalP"/>
    </source>
</evidence>
<feature type="signal peptide" evidence="1">
    <location>
        <begin position="1"/>
        <end position="21"/>
    </location>
</feature>
<dbReference type="Gene3D" id="2.40.128.20">
    <property type="match status" value="1"/>
</dbReference>
<reference evidence="2" key="1">
    <citation type="submission" date="2012-11" db="EMBL/GenBank/DDBJ databases">
        <authorList>
            <person name="Lucero-Rivera Y.E."/>
            <person name="Tovar-Ramirez D."/>
        </authorList>
    </citation>
    <scope>NUCLEOTIDE SEQUENCE</scope>
    <source>
        <tissue evidence="2">Salivary gland</tissue>
    </source>
</reference>
<organism evidence="2">
    <name type="scientific">Rhipicephalus pulchellus</name>
    <name type="common">Yellow backed tick</name>
    <name type="synonym">Dermacentor pulchellus</name>
    <dbReference type="NCBI Taxonomy" id="72859"/>
    <lineage>
        <taxon>Eukaryota</taxon>
        <taxon>Metazoa</taxon>
        <taxon>Ecdysozoa</taxon>
        <taxon>Arthropoda</taxon>
        <taxon>Chelicerata</taxon>
        <taxon>Arachnida</taxon>
        <taxon>Acari</taxon>
        <taxon>Parasitiformes</taxon>
        <taxon>Ixodida</taxon>
        <taxon>Ixodoidea</taxon>
        <taxon>Ixodidae</taxon>
        <taxon>Rhipicephalinae</taxon>
        <taxon>Rhipicephalus</taxon>
        <taxon>Rhipicephalus</taxon>
    </lineage>
</organism>
<proteinExistence type="evidence at transcript level"/>
<reference evidence="2" key="2">
    <citation type="journal article" date="2015" name="J. Proteomics">
        <title>Sexual differences in the sialomes of the zebra tick, Rhipicephalus pulchellus.</title>
        <authorList>
            <person name="Tan A.W."/>
            <person name="Francischetti I.M."/>
            <person name="Slovak M."/>
            <person name="Kini R.M."/>
            <person name="Ribeiro J.M."/>
        </authorList>
    </citation>
    <scope>NUCLEOTIDE SEQUENCE</scope>
    <source>
        <tissue evidence="2">Salivary gland</tissue>
    </source>
</reference>
<protein>
    <submittedName>
        <fullName evidence="2">Putative group v salivary lipocalin</fullName>
    </submittedName>
</protein>
<dbReference type="EMBL" id="GACK01004435">
    <property type="protein sequence ID" value="JAA60599.1"/>
    <property type="molecule type" value="mRNA"/>
</dbReference>
<dbReference type="SUPFAM" id="SSF50814">
    <property type="entry name" value="Lipocalins"/>
    <property type="match status" value="1"/>
</dbReference>
<keyword evidence="1" id="KW-0732">Signal</keyword>
<accession>L7MBS3</accession>
<name>L7MBS3_RHIPC</name>
<dbReference type="InterPro" id="IPR012674">
    <property type="entry name" value="Calycin"/>
</dbReference>
<feature type="chain" id="PRO_5003981601" evidence="1">
    <location>
        <begin position="22"/>
        <end position="229"/>
    </location>
</feature>
<sequence length="229" mass="25615">MYALQGFLMIVATTLFPEFKAESEVSLRTDQLQRIIGVFNTSARLWLYQVNYTILTETTTTTTTATTTTTTATSNSSNTSVKAVGTCIFLKKHNITEKDYYFWMNESYVKGRWLSSPLHGTFRIGGNLGAMNVSYIEEPWSDGIGNDSSEGDYFGEESLEYPLEEMELKYTDANCSVFLVHSFGSSGKVCRLYVLDEAVSQGPTADCSDYFNKTCNGTRGVLYNETCRL</sequence>
<evidence type="ECO:0000313" key="2">
    <source>
        <dbReference type="EMBL" id="JAA60599.1"/>
    </source>
</evidence>